<feature type="transmembrane region" description="Helical" evidence="17">
    <location>
        <begin position="178"/>
        <end position="196"/>
    </location>
</feature>
<dbReference type="PANTHER" id="PTHR10027">
    <property type="entry name" value="CALCIUM-ACTIVATED POTASSIUM CHANNEL ALPHA CHAIN"/>
    <property type="match status" value="1"/>
</dbReference>
<keyword evidence="9" id="KW-0460">Magnesium</keyword>
<keyword evidence="14 17" id="KW-0472">Membrane</keyword>
<keyword evidence="5 17" id="KW-0812">Transmembrane</keyword>
<keyword evidence="11" id="KW-0630">Potassium</keyword>
<keyword evidence="12 17" id="KW-1133">Transmembrane helix</keyword>
<dbReference type="Gene3D" id="3.40.50.720">
    <property type="entry name" value="NAD(P)-binding Rossmann-like Domain"/>
    <property type="match status" value="2"/>
</dbReference>
<dbReference type="Pfam" id="PF03493">
    <property type="entry name" value="BK_channel_a"/>
    <property type="match status" value="1"/>
</dbReference>
<evidence type="ECO:0000256" key="8">
    <source>
        <dbReference type="ARBA" id="ARBA00022837"/>
    </source>
</evidence>
<dbReference type="SUPFAM" id="SSF51735">
    <property type="entry name" value="NAD(P)-binding Rossmann-fold domains"/>
    <property type="match status" value="1"/>
</dbReference>
<sequence length="1101" mass="124967">MGEHYVGSQAKGFNQPYGYPMNCNMSRVFMEMTEEDRKCLEERKYWCFMLSSIVTFCVSMLLVVTWRIVTHLFCQRRERDDEIASVPAIQMNSKHSAVKTEFEGLALKQEEKHLGWMTEAKDWAGELISGQSLTGRFLVVLVFVLSLGSLGIYFYDASFQNFQVETCIPWQESPSQQIDLGFNIFFLVYFFIRFIAASDKVWFLLELYSFIDYCTIPPSFVAIYLQRNWLGFRFLRALRLMTVPDILQYLNILKTSSSIRLTQLVTIFVSVCLTGAGGVHLFENSGDFFKGFINPHRITYADCVYFVLVTMSTVGYGDIYCTTLCGRIFMVFFILGGLAMFASYVPEIADLIGNRQKYGGEYKGEHGKKHIVVCGHITYDSVSHFLQDFLHEDRDDVDVEVVFLHRVVPDLELEGLFKRHFTKVEFFTGTVMDSLDLSRVKVSDADACLVLANKYSTNPDAEDAANIMRVISIKNYSSDIRVIVQLMQYHNKAYLLNIPSWDWRRGDDVICLAELKLGFIAQSCLAPGFSTMMANLFAMRSFKTSPHTPPWLNDYLRGAGMEMYTEKLSHAFVGMSFPEAADLLFTRLGLLLLAIELKDEENKECDIAINPGPSCVIQPQTQGFFIAQSADEVKRAFFWCKQCHEDIRDVSLIKKCKCKNLALFRRSTKHSTANVYPRHVEQSTVSQNDSHVQLRLLNEQRPSSGKRNSMSIPPDGRGIDFTKDFEQQDMKYDSTGMFHWCPARNLDECVLERHQAAMTVLNGHVVVCLFADRDSPLIGLRNFIMPLRASNFHYHELKHVVIVGDLDYLRKEWRTLYNLPKISILNGSPLSRADLRAVNINLCDMCVIISARVPNTEDTTLADKEAILASLNIKAMQFDDTLGFFPLRGGDRSPLGSPISVQKKGARLGTNVPMITELVNDSNVQFLDQDDDDDPDTELYLTQPFACGTAFAISVLDSLMSTTYFNDSALTLIRTLVTGGATPELELILAEGAGLRGGYSTPETLANRDRCRIAQIALHDNPYEGIGHNSTYGQMFTTSLKKYGQLCIGLYRLHDQDNPESVKRYVITNPPAELRIRSSDYVYVLEQFDPGLEYEPGKRQY</sequence>
<reference evidence="19" key="1">
    <citation type="submission" date="2021-06" db="EMBL/GenBank/DDBJ databases">
        <title>Parelaphostrongylus tenuis whole genome reference sequence.</title>
        <authorList>
            <person name="Garwood T.J."/>
            <person name="Larsen P.A."/>
            <person name="Fountain-Jones N.M."/>
            <person name="Garbe J.R."/>
            <person name="Macchietto M.G."/>
            <person name="Kania S.A."/>
            <person name="Gerhold R.W."/>
            <person name="Richards J.E."/>
            <person name="Wolf T.M."/>
        </authorList>
    </citation>
    <scope>NUCLEOTIDE SEQUENCE</scope>
    <source>
        <strain evidence="19">MNPRO001-30</strain>
        <tissue evidence="19">Meninges</tissue>
    </source>
</reference>
<evidence type="ECO:0000256" key="4">
    <source>
        <dbReference type="ARBA" id="ARBA00022538"/>
    </source>
</evidence>
<evidence type="ECO:0000256" key="15">
    <source>
        <dbReference type="ARBA" id="ARBA00023303"/>
    </source>
</evidence>
<evidence type="ECO:0000256" key="12">
    <source>
        <dbReference type="ARBA" id="ARBA00022989"/>
    </source>
</evidence>
<dbReference type="Pfam" id="PF21014">
    <property type="entry name" value="Slowpoke_C"/>
    <property type="match status" value="1"/>
</dbReference>
<dbReference type="Pfam" id="PF00520">
    <property type="entry name" value="Ion_trans"/>
    <property type="match status" value="1"/>
</dbReference>
<dbReference type="EMBL" id="JAHQIW010001244">
    <property type="protein sequence ID" value="KAJ1351854.1"/>
    <property type="molecule type" value="Genomic_DNA"/>
</dbReference>
<dbReference type="FunFam" id="1.10.287.70:FF:000015">
    <property type="entry name" value="Calcium-activated potassium channel subunit alpha-1 isoform X7"/>
    <property type="match status" value="1"/>
</dbReference>
<dbReference type="InterPro" id="IPR005821">
    <property type="entry name" value="Ion_trans_dom"/>
</dbReference>
<dbReference type="InterPro" id="IPR003929">
    <property type="entry name" value="K_chnl_BK_asu"/>
</dbReference>
<evidence type="ECO:0000313" key="19">
    <source>
        <dbReference type="EMBL" id="KAJ1351854.1"/>
    </source>
</evidence>
<dbReference type="GO" id="GO:0060072">
    <property type="term" value="F:large conductance calcium-activated potassium channel activity"/>
    <property type="evidence" value="ECO:0007669"/>
    <property type="project" value="TreeGrafter"/>
</dbReference>
<dbReference type="InterPro" id="IPR048735">
    <property type="entry name" value="Slowpoke-like_C"/>
</dbReference>
<feature type="domain" description="RCK N-terminal" evidence="18">
    <location>
        <begin position="368"/>
        <end position="511"/>
    </location>
</feature>
<evidence type="ECO:0000256" key="6">
    <source>
        <dbReference type="ARBA" id="ARBA00022723"/>
    </source>
</evidence>
<keyword evidence="20" id="KW-1185">Reference proteome</keyword>
<evidence type="ECO:0000256" key="1">
    <source>
        <dbReference type="ARBA" id="ARBA00004651"/>
    </source>
</evidence>
<accession>A0AAD5MW84</accession>
<feature type="transmembrane region" description="Helical" evidence="17">
    <location>
        <begin position="45"/>
        <end position="69"/>
    </location>
</feature>
<dbReference type="GO" id="GO:0034702">
    <property type="term" value="C:monoatomic ion channel complex"/>
    <property type="evidence" value="ECO:0007669"/>
    <property type="project" value="UniProtKB-KW"/>
</dbReference>
<keyword evidence="10" id="KW-0851">Voltage-gated channel</keyword>
<dbReference type="InterPro" id="IPR036291">
    <property type="entry name" value="NAD(P)-bd_dom_sf"/>
</dbReference>
<keyword evidence="8" id="KW-0106">Calcium</keyword>
<dbReference type="GO" id="GO:0045211">
    <property type="term" value="C:postsynaptic membrane"/>
    <property type="evidence" value="ECO:0007669"/>
    <property type="project" value="TreeGrafter"/>
</dbReference>
<evidence type="ECO:0000256" key="2">
    <source>
        <dbReference type="ARBA" id="ARBA00022448"/>
    </source>
</evidence>
<comment type="subcellular location">
    <subcellularLocation>
        <location evidence="1">Cell membrane</location>
        <topology evidence="1">Multi-pass membrane protein</topology>
    </subcellularLocation>
</comment>
<dbReference type="PRINTS" id="PR01449">
    <property type="entry name" value="BKCHANNELA"/>
</dbReference>
<dbReference type="InterPro" id="IPR047871">
    <property type="entry name" value="K_chnl_Slo-like"/>
</dbReference>
<feature type="domain" description="RCK N-terminal" evidence="18">
    <location>
        <begin position="762"/>
        <end position="913"/>
    </location>
</feature>
<feature type="transmembrane region" description="Helical" evidence="17">
    <location>
        <begin position="298"/>
        <end position="317"/>
    </location>
</feature>
<evidence type="ECO:0000256" key="13">
    <source>
        <dbReference type="ARBA" id="ARBA00023065"/>
    </source>
</evidence>
<protein>
    <recommendedName>
        <fullName evidence="16">BK channel</fullName>
    </recommendedName>
</protein>
<evidence type="ECO:0000256" key="10">
    <source>
        <dbReference type="ARBA" id="ARBA00022882"/>
    </source>
</evidence>
<feature type="transmembrane region" description="Helical" evidence="17">
    <location>
        <begin position="137"/>
        <end position="157"/>
    </location>
</feature>
<proteinExistence type="predicted"/>
<keyword evidence="13" id="KW-0406">Ion transport</keyword>
<evidence type="ECO:0000256" key="17">
    <source>
        <dbReference type="SAM" id="Phobius"/>
    </source>
</evidence>
<evidence type="ECO:0000256" key="16">
    <source>
        <dbReference type="ARBA" id="ARBA00029579"/>
    </source>
</evidence>
<gene>
    <name evidence="19" type="primary">SLO1</name>
    <name evidence="19" type="ORF">KIN20_008015</name>
</gene>
<keyword evidence="3" id="KW-1003">Cell membrane</keyword>
<dbReference type="Proteomes" id="UP001196413">
    <property type="component" value="Unassembled WGS sequence"/>
</dbReference>
<feature type="transmembrane region" description="Helical" evidence="17">
    <location>
        <begin position="324"/>
        <end position="345"/>
    </location>
</feature>
<evidence type="ECO:0000259" key="18">
    <source>
        <dbReference type="PROSITE" id="PS51201"/>
    </source>
</evidence>
<dbReference type="PANTHER" id="PTHR10027:SF33">
    <property type="entry name" value="CALCIUM-ACTIVATED POTASSIUM CHANNEL SUBUNIT ALPHA-1-RELATED"/>
    <property type="match status" value="1"/>
</dbReference>
<evidence type="ECO:0000256" key="14">
    <source>
        <dbReference type="ARBA" id="ARBA00023136"/>
    </source>
</evidence>
<dbReference type="FunFam" id="3.40.50.720:FF:000005">
    <property type="entry name" value="calcium-activated potassium channel subunit alpha-1 isoform X6"/>
    <property type="match status" value="1"/>
</dbReference>
<dbReference type="PROSITE" id="PS51201">
    <property type="entry name" value="RCK_N"/>
    <property type="match status" value="2"/>
</dbReference>
<keyword evidence="2" id="KW-0813">Transport</keyword>
<keyword evidence="4" id="KW-0633">Potassium transport</keyword>
<keyword evidence="6" id="KW-0479">Metal-binding</keyword>
<evidence type="ECO:0000256" key="5">
    <source>
        <dbReference type="ARBA" id="ARBA00022692"/>
    </source>
</evidence>
<evidence type="ECO:0000256" key="3">
    <source>
        <dbReference type="ARBA" id="ARBA00022475"/>
    </source>
</evidence>
<dbReference type="Gene3D" id="1.10.287.70">
    <property type="match status" value="1"/>
</dbReference>
<evidence type="ECO:0000256" key="11">
    <source>
        <dbReference type="ARBA" id="ARBA00022958"/>
    </source>
</evidence>
<keyword evidence="15" id="KW-0407">Ion channel</keyword>
<organism evidence="19 20">
    <name type="scientific">Parelaphostrongylus tenuis</name>
    <name type="common">Meningeal worm</name>
    <dbReference type="NCBI Taxonomy" id="148309"/>
    <lineage>
        <taxon>Eukaryota</taxon>
        <taxon>Metazoa</taxon>
        <taxon>Ecdysozoa</taxon>
        <taxon>Nematoda</taxon>
        <taxon>Chromadorea</taxon>
        <taxon>Rhabditida</taxon>
        <taxon>Rhabditina</taxon>
        <taxon>Rhabditomorpha</taxon>
        <taxon>Strongyloidea</taxon>
        <taxon>Metastrongylidae</taxon>
        <taxon>Parelaphostrongylus</taxon>
    </lineage>
</organism>
<feature type="transmembrane region" description="Helical" evidence="17">
    <location>
        <begin position="202"/>
        <end position="225"/>
    </location>
</feature>
<evidence type="ECO:0000313" key="20">
    <source>
        <dbReference type="Proteomes" id="UP001196413"/>
    </source>
</evidence>
<keyword evidence="7" id="KW-0631">Potassium channel</keyword>
<evidence type="ECO:0000256" key="9">
    <source>
        <dbReference type="ARBA" id="ARBA00022842"/>
    </source>
</evidence>
<dbReference type="Pfam" id="PF22614">
    <property type="entry name" value="Slo-like_RCK"/>
    <property type="match status" value="2"/>
</dbReference>
<name>A0AAD5MW84_PARTN</name>
<comment type="caution">
    <text evidence="19">The sequence shown here is derived from an EMBL/GenBank/DDBJ whole genome shotgun (WGS) entry which is preliminary data.</text>
</comment>
<dbReference type="InterPro" id="IPR003148">
    <property type="entry name" value="RCK_N"/>
</dbReference>
<dbReference type="SUPFAM" id="SSF81324">
    <property type="entry name" value="Voltage-gated potassium channels"/>
    <property type="match status" value="1"/>
</dbReference>
<dbReference type="GO" id="GO:0046872">
    <property type="term" value="F:metal ion binding"/>
    <property type="evidence" value="ECO:0007669"/>
    <property type="project" value="UniProtKB-KW"/>
</dbReference>
<dbReference type="AlphaFoldDB" id="A0AAD5MW84"/>
<evidence type="ECO:0000256" key="7">
    <source>
        <dbReference type="ARBA" id="ARBA00022826"/>
    </source>
</evidence>
<dbReference type="PRINTS" id="PR00169">
    <property type="entry name" value="KCHANNEL"/>
</dbReference>
<feature type="transmembrane region" description="Helical" evidence="17">
    <location>
        <begin position="261"/>
        <end position="282"/>
    </location>
</feature>